<feature type="domain" description="G" evidence="10">
    <location>
        <begin position="191"/>
        <end position="309"/>
    </location>
</feature>
<keyword evidence="5 8" id="KW-0547">Nucleotide-binding</keyword>
<dbReference type="Proteomes" id="UP000294455">
    <property type="component" value="Chromosome"/>
</dbReference>
<evidence type="ECO:0000256" key="5">
    <source>
        <dbReference type="ARBA" id="ARBA00022741"/>
    </source>
</evidence>
<keyword evidence="3 8" id="KW-0690">Ribosome biogenesis</keyword>
<evidence type="ECO:0000256" key="1">
    <source>
        <dbReference type="ARBA" id="ARBA00008279"/>
    </source>
</evidence>
<proteinExistence type="inferred from homology"/>
<evidence type="ECO:0000259" key="10">
    <source>
        <dbReference type="Pfam" id="PF01926"/>
    </source>
</evidence>
<organism evidence="12 13">
    <name type="scientific">Buchnera aphidicola</name>
    <name type="common">Cinara piceae</name>
    <dbReference type="NCBI Taxonomy" id="1660043"/>
    <lineage>
        <taxon>Bacteria</taxon>
        <taxon>Pseudomonadati</taxon>
        <taxon>Pseudomonadota</taxon>
        <taxon>Gammaproteobacteria</taxon>
        <taxon>Enterobacterales</taxon>
        <taxon>Erwiniaceae</taxon>
        <taxon>Buchnera</taxon>
    </lineage>
</organism>
<feature type="domain" description="GTPase Der C-terminal KH-domain-like" evidence="11">
    <location>
        <begin position="367"/>
        <end position="446"/>
    </location>
</feature>
<dbReference type="InterPro" id="IPR015946">
    <property type="entry name" value="KH_dom-like_a/b"/>
</dbReference>
<dbReference type="OrthoDB" id="9805918at2"/>
<protein>
    <recommendedName>
        <fullName evidence="2 8">GTPase Der</fullName>
    </recommendedName>
    <alternativeName>
        <fullName evidence="7 8">GTP-binding protein EngA</fullName>
    </alternativeName>
</protein>
<dbReference type="RefSeq" id="WP_154049437.1">
    <property type="nucleotide sequence ID" value="NZ_LR217739.1"/>
</dbReference>
<sequence length="457" mass="53190">MIPTIVLIGRSNVGKSSLFNLLIKSNSSLISNKKQTTRDRNYGFFKIKQQEFYIIDTSGIDYFKKKEKKNFIKIESYNQTKIAIKESDFIIFIVDAYEGITELDFYILKKIRRKNKFIILVINKIDKVHKEEQIIDFYNFGIKKICKISVVHKKGISHLLNVIYNVSKQLTKEDKIKNFLCNTLDYFIKVKICLIGKPNVGKSSIINNLINDYRIITSSIPGTTRDAITVSLKGKNIEYIFTDTAGIRKRNKRKTLLEKLSEKKSINMIKKNNISIIIIDVNIGIQDQDLSIINMVVKSRCFFFIVLNKWDLISKGKKNEIKKNINYQLRFIKNIKIIYISALFRQGLKKIINQINIIYQESLKVFSSSFLTNIINKAVIQHPLSMGVTGKAIRLKYAHLGKKNPLFIIIHGTQTKYISRTYKKYLMHFLQRELQIPNTPIQLFFKDSVNPYIKTIN</sequence>
<dbReference type="InterPro" id="IPR027417">
    <property type="entry name" value="P-loop_NTPase"/>
</dbReference>
<dbReference type="GO" id="GO:0005525">
    <property type="term" value="F:GTP binding"/>
    <property type="evidence" value="ECO:0007669"/>
    <property type="project" value="UniProtKB-UniRule"/>
</dbReference>
<dbReference type="InterPro" id="IPR006073">
    <property type="entry name" value="GTP-bd"/>
</dbReference>
<dbReference type="InterPro" id="IPR032859">
    <property type="entry name" value="KH_dom-like"/>
</dbReference>
<dbReference type="PANTHER" id="PTHR43834:SF6">
    <property type="entry name" value="GTPASE DER"/>
    <property type="match status" value="1"/>
</dbReference>
<dbReference type="NCBIfam" id="TIGR00231">
    <property type="entry name" value="small_GTP"/>
    <property type="match status" value="2"/>
</dbReference>
<feature type="binding site" evidence="8">
    <location>
        <begin position="56"/>
        <end position="60"/>
    </location>
    <ligand>
        <name>GTP</name>
        <dbReference type="ChEBI" id="CHEBI:37565"/>
        <label>1</label>
    </ligand>
</feature>
<feature type="binding site" evidence="8">
    <location>
        <begin position="9"/>
        <end position="16"/>
    </location>
    <ligand>
        <name>GTP</name>
        <dbReference type="ChEBI" id="CHEBI:37565"/>
        <label>1</label>
    </ligand>
</feature>
<evidence type="ECO:0000313" key="13">
    <source>
        <dbReference type="Proteomes" id="UP000294455"/>
    </source>
</evidence>
<comment type="subunit">
    <text evidence="8">Associates with the 50S ribosomal subunit.</text>
</comment>
<feature type="binding site" evidence="8">
    <location>
        <begin position="243"/>
        <end position="247"/>
    </location>
    <ligand>
        <name>GTP</name>
        <dbReference type="ChEBI" id="CHEBI:37565"/>
        <label>2</label>
    </ligand>
</feature>
<dbReference type="InterPro" id="IPR016484">
    <property type="entry name" value="GTPase_Der"/>
</dbReference>
<gene>
    <name evidence="8 12" type="primary">der</name>
    <name evidence="12" type="ORF">BUCIPICE3303_407</name>
</gene>
<dbReference type="InterPro" id="IPR005225">
    <property type="entry name" value="Small_GTP-bd"/>
</dbReference>
<dbReference type="GO" id="GO:0042254">
    <property type="term" value="P:ribosome biogenesis"/>
    <property type="evidence" value="ECO:0007669"/>
    <property type="project" value="UniProtKB-KW"/>
</dbReference>
<comment type="similarity">
    <text evidence="1 8 9">Belongs to the TRAFAC class TrmE-Era-EngA-EngB-Septin-like GTPase superfamily. EngA (Der) GTPase family.</text>
</comment>
<dbReference type="SUPFAM" id="SSF52540">
    <property type="entry name" value="P-loop containing nucleoside triphosphate hydrolases"/>
    <property type="match status" value="1"/>
</dbReference>
<accession>A0A803FUJ5</accession>
<keyword evidence="4 9" id="KW-0677">Repeat</keyword>
<evidence type="ECO:0000256" key="3">
    <source>
        <dbReference type="ARBA" id="ARBA00022517"/>
    </source>
</evidence>
<feature type="binding site" evidence="8">
    <location>
        <begin position="196"/>
        <end position="203"/>
    </location>
    <ligand>
        <name>GTP</name>
        <dbReference type="ChEBI" id="CHEBI:37565"/>
        <label>2</label>
    </ligand>
</feature>
<dbReference type="PANTHER" id="PTHR43834">
    <property type="entry name" value="GTPASE DER"/>
    <property type="match status" value="1"/>
</dbReference>
<dbReference type="Gene3D" id="3.30.300.20">
    <property type="match status" value="1"/>
</dbReference>
<comment type="function">
    <text evidence="8 9">GTPase that plays an essential role in the late steps of ribosome biogenesis.</text>
</comment>
<dbReference type="PIRSF" id="PIRSF006485">
    <property type="entry name" value="GTP-binding_EngA"/>
    <property type="match status" value="1"/>
</dbReference>
<feature type="binding site" evidence="8">
    <location>
        <begin position="123"/>
        <end position="126"/>
    </location>
    <ligand>
        <name>GTP</name>
        <dbReference type="ChEBI" id="CHEBI:37565"/>
        <label>1</label>
    </ligand>
</feature>
<feature type="binding site" evidence="8">
    <location>
        <begin position="308"/>
        <end position="311"/>
    </location>
    <ligand>
        <name>GTP</name>
        <dbReference type="ChEBI" id="CHEBI:37565"/>
        <label>2</label>
    </ligand>
</feature>
<dbReference type="Pfam" id="PF01926">
    <property type="entry name" value="MMR_HSR1"/>
    <property type="match status" value="2"/>
</dbReference>
<evidence type="ECO:0000256" key="6">
    <source>
        <dbReference type="ARBA" id="ARBA00023134"/>
    </source>
</evidence>
<dbReference type="NCBIfam" id="TIGR03594">
    <property type="entry name" value="GTPase_EngA"/>
    <property type="match status" value="1"/>
</dbReference>
<evidence type="ECO:0000256" key="8">
    <source>
        <dbReference type="HAMAP-Rule" id="MF_00195"/>
    </source>
</evidence>
<evidence type="ECO:0000259" key="11">
    <source>
        <dbReference type="Pfam" id="PF14714"/>
    </source>
</evidence>
<dbReference type="EMBL" id="LR217739">
    <property type="protein sequence ID" value="VFP88849.1"/>
    <property type="molecule type" value="Genomic_DNA"/>
</dbReference>
<dbReference type="HAMAP" id="MF_00195">
    <property type="entry name" value="GTPase_Der"/>
    <property type="match status" value="1"/>
</dbReference>
<dbReference type="CDD" id="cd01894">
    <property type="entry name" value="EngA1"/>
    <property type="match status" value="1"/>
</dbReference>
<evidence type="ECO:0000313" key="12">
    <source>
        <dbReference type="EMBL" id="VFP88849.1"/>
    </source>
</evidence>
<evidence type="ECO:0000256" key="2">
    <source>
        <dbReference type="ARBA" id="ARBA00020953"/>
    </source>
</evidence>
<feature type="domain" description="G" evidence="10">
    <location>
        <begin position="4"/>
        <end position="124"/>
    </location>
</feature>
<evidence type="ECO:0000256" key="7">
    <source>
        <dbReference type="ARBA" id="ARBA00032345"/>
    </source>
</evidence>
<reference evidence="12 13" key="1">
    <citation type="submission" date="2019-02" db="EMBL/GenBank/DDBJ databases">
        <authorList>
            <person name="Manzano-Marin A."/>
            <person name="Manzano-Marin A."/>
        </authorList>
    </citation>
    <scope>NUCLEOTIDE SEQUENCE [LARGE SCALE GENOMIC DNA]</scope>
    <source>
        <strain evidence="12 13">BuCipiceae</strain>
    </source>
</reference>
<dbReference type="Gene3D" id="3.40.50.300">
    <property type="entry name" value="P-loop containing nucleotide triphosphate hydrolases"/>
    <property type="match status" value="2"/>
</dbReference>
<keyword evidence="6 8" id="KW-0342">GTP-binding</keyword>
<dbReference type="AlphaFoldDB" id="A0A803FUJ5"/>
<dbReference type="Pfam" id="PF14714">
    <property type="entry name" value="KH_dom-like"/>
    <property type="match status" value="1"/>
</dbReference>
<evidence type="ECO:0000256" key="4">
    <source>
        <dbReference type="ARBA" id="ARBA00022737"/>
    </source>
</evidence>
<evidence type="ECO:0000256" key="9">
    <source>
        <dbReference type="RuleBase" id="RU004481"/>
    </source>
</evidence>
<name>A0A803FUJ5_9GAMM</name>